<keyword evidence="2" id="KW-1185">Reference proteome</keyword>
<dbReference type="AlphaFoldDB" id="A0A5C6ET06"/>
<protein>
    <submittedName>
        <fullName evidence="1">Uncharacterized protein</fullName>
    </submittedName>
</protein>
<evidence type="ECO:0000313" key="2">
    <source>
        <dbReference type="Proteomes" id="UP000317977"/>
    </source>
</evidence>
<name>A0A5C6ET06_9BACT</name>
<sequence>MKKDTDRDSIATHCSAALCHVESVRKENPSLALRMQRICEAYDKQDFESTSLLNDAFALAFQIGQMIEEKHGMD</sequence>
<gene>
    <name evidence="1" type="ORF">Poly59_30960</name>
</gene>
<accession>A0A5C6ET06</accession>
<reference evidence="1 2" key="1">
    <citation type="submission" date="2019-02" db="EMBL/GenBank/DDBJ databases">
        <title>Deep-cultivation of Planctomycetes and their phenomic and genomic characterization uncovers novel biology.</title>
        <authorList>
            <person name="Wiegand S."/>
            <person name="Jogler M."/>
            <person name="Boedeker C."/>
            <person name="Pinto D."/>
            <person name="Vollmers J."/>
            <person name="Rivas-Marin E."/>
            <person name="Kohn T."/>
            <person name="Peeters S.H."/>
            <person name="Heuer A."/>
            <person name="Rast P."/>
            <person name="Oberbeckmann S."/>
            <person name="Bunk B."/>
            <person name="Jeske O."/>
            <person name="Meyerdierks A."/>
            <person name="Storesund J.E."/>
            <person name="Kallscheuer N."/>
            <person name="Luecker S."/>
            <person name="Lage O.M."/>
            <person name="Pohl T."/>
            <person name="Merkel B.J."/>
            <person name="Hornburger P."/>
            <person name="Mueller R.-W."/>
            <person name="Bruemmer F."/>
            <person name="Labrenz M."/>
            <person name="Spormann A.M."/>
            <person name="Op Den Camp H."/>
            <person name="Overmann J."/>
            <person name="Amann R."/>
            <person name="Jetten M.S.M."/>
            <person name="Mascher T."/>
            <person name="Medema M.H."/>
            <person name="Devos D.P."/>
            <person name="Kaster A.-K."/>
            <person name="Ovreas L."/>
            <person name="Rohde M."/>
            <person name="Galperin M.Y."/>
            <person name="Jogler C."/>
        </authorList>
    </citation>
    <scope>NUCLEOTIDE SEQUENCE [LARGE SCALE GENOMIC DNA]</scope>
    <source>
        <strain evidence="1 2">Poly59</strain>
    </source>
</reference>
<comment type="caution">
    <text evidence="1">The sequence shown here is derived from an EMBL/GenBank/DDBJ whole genome shotgun (WGS) entry which is preliminary data.</text>
</comment>
<proteinExistence type="predicted"/>
<dbReference type="EMBL" id="SJPX01000003">
    <property type="protein sequence ID" value="TWU51504.1"/>
    <property type="molecule type" value="Genomic_DNA"/>
</dbReference>
<dbReference type="Proteomes" id="UP000317977">
    <property type="component" value="Unassembled WGS sequence"/>
</dbReference>
<dbReference type="RefSeq" id="WP_146534845.1">
    <property type="nucleotide sequence ID" value="NZ_SJPX01000003.1"/>
</dbReference>
<evidence type="ECO:0000313" key="1">
    <source>
        <dbReference type="EMBL" id="TWU51504.1"/>
    </source>
</evidence>
<organism evidence="1 2">
    <name type="scientific">Rubripirellula reticaptiva</name>
    <dbReference type="NCBI Taxonomy" id="2528013"/>
    <lineage>
        <taxon>Bacteria</taxon>
        <taxon>Pseudomonadati</taxon>
        <taxon>Planctomycetota</taxon>
        <taxon>Planctomycetia</taxon>
        <taxon>Pirellulales</taxon>
        <taxon>Pirellulaceae</taxon>
        <taxon>Rubripirellula</taxon>
    </lineage>
</organism>